<gene>
    <name evidence="2" type="ORF">WFA24289_00882</name>
</gene>
<proteinExistence type="predicted"/>
<evidence type="ECO:0000313" key="3">
    <source>
        <dbReference type="Proteomes" id="UP000789707"/>
    </source>
</evidence>
<accession>A0ABN8BFT6</accession>
<protein>
    <recommendedName>
        <fullName evidence="1">NAD-dependent epimerase/dehydratase domain-containing protein</fullName>
    </recommendedName>
</protein>
<reference evidence="2 3" key="1">
    <citation type="submission" date="2021-11" db="EMBL/GenBank/DDBJ databases">
        <authorList>
            <person name="Depoorter E."/>
        </authorList>
    </citation>
    <scope>NUCLEOTIDE SEQUENCE [LARGE SCALE GENOMIC DNA]</scope>
    <source>
        <strain evidence="2 3">LMG 24289</strain>
    </source>
</reference>
<dbReference type="InterPro" id="IPR036291">
    <property type="entry name" value="NAD(P)-bd_dom_sf"/>
</dbReference>
<dbReference type="InterPro" id="IPR001509">
    <property type="entry name" value="Epimerase_deHydtase"/>
</dbReference>
<dbReference type="Gene3D" id="3.40.50.720">
    <property type="entry name" value="NAD(P)-binding Rossmann-like Domain"/>
    <property type="match status" value="1"/>
</dbReference>
<dbReference type="EMBL" id="CAKKNS010000003">
    <property type="protein sequence ID" value="CAH0416578.1"/>
    <property type="molecule type" value="Genomic_DNA"/>
</dbReference>
<dbReference type="InterPro" id="IPR051783">
    <property type="entry name" value="NAD(P)-dependent_oxidoreduct"/>
</dbReference>
<keyword evidence="3" id="KW-1185">Reference proteome</keyword>
<comment type="caution">
    <text evidence="2">The sequence shown here is derived from an EMBL/GenBank/DDBJ whole genome shotgun (WGS) entry which is preliminary data.</text>
</comment>
<name>A0ABN8BFT6_9LACO</name>
<dbReference type="Proteomes" id="UP000789707">
    <property type="component" value="Unassembled WGS sequence"/>
</dbReference>
<dbReference type="PANTHER" id="PTHR48079:SF6">
    <property type="entry name" value="NAD(P)-BINDING DOMAIN-CONTAINING PROTEIN-RELATED"/>
    <property type="match status" value="1"/>
</dbReference>
<dbReference type="SUPFAM" id="SSF51735">
    <property type="entry name" value="NAD(P)-binding Rossmann-fold domains"/>
    <property type="match status" value="1"/>
</dbReference>
<organism evidence="2 3">
    <name type="scientific">Periweissella fabaria</name>
    <dbReference type="NCBI Taxonomy" id="546157"/>
    <lineage>
        <taxon>Bacteria</taxon>
        <taxon>Bacillati</taxon>
        <taxon>Bacillota</taxon>
        <taxon>Bacilli</taxon>
        <taxon>Lactobacillales</taxon>
        <taxon>Lactobacillaceae</taxon>
        <taxon>Periweissella</taxon>
    </lineage>
</organism>
<feature type="domain" description="NAD-dependent epimerase/dehydratase" evidence="1">
    <location>
        <begin position="4"/>
        <end position="221"/>
    </location>
</feature>
<dbReference type="Pfam" id="PF01370">
    <property type="entry name" value="Epimerase"/>
    <property type="match status" value="1"/>
</dbReference>
<dbReference type="RefSeq" id="WP_230096636.1">
    <property type="nucleotide sequence ID" value="NZ_CAKKNS010000003.1"/>
</dbReference>
<evidence type="ECO:0000313" key="2">
    <source>
        <dbReference type="EMBL" id="CAH0416578.1"/>
    </source>
</evidence>
<evidence type="ECO:0000259" key="1">
    <source>
        <dbReference type="Pfam" id="PF01370"/>
    </source>
</evidence>
<dbReference type="PANTHER" id="PTHR48079">
    <property type="entry name" value="PROTEIN YEEZ"/>
    <property type="match status" value="1"/>
</dbReference>
<sequence>MQRIFITGATGLIGFQLGKALLKLGYEVGGLTTSEHGVQRLEAAGITAFKGDILVLDDIKAALVTFKPTVIMHQVTALKDGSSVANAHVRTIGTQNLVQAAQLVGVKQIIAQSIAWSYAPGDNLATEETPLDITAPAPRQTTVNGILALEEAVKTLPLWTILRYGTLYGPGTWYDQGNLINQQMAAGELTLSLGITSFIHINDAVQAAIQALTLPQGVYNIVDNQPMANETWSQLYAQVMHSPQAPSFIPAQPFERGVSNAKWLANGGQLQYPTFAQGVLNHEARR</sequence>